<proteinExistence type="predicted"/>
<dbReference type="EMBL" id="NDYL01000001">
    <property type="protein sequence ID" value="OXB94931.1"/>
    <property type="molecule type" value="Genomic_DNA"/>
</dbReference>
<protein>
    <submittedName>
        <fullName evidence="1">Uncharacterized protein</fullName>
    </submittedName>
</protein>
<comment type="caution">
    <text evidence="1">The sequence shown here is derived from an EMBL/GenBank/DDBJ whole genome shotgun (WGS) entry which is preliminary data.</text>
</comment>
<accession>A0A226QR39</accession>
<dbReference type="RefSeq" id="WP_089097381.1">
    <property type="nucleotide sequence ID" value="NZ_NDYL01000001.1"/>
</dbReference>
<dbReference type="Proteomes" id="UP000198394">
    <property type="component" value="Unassembled WGS sequence"/>
</dbReference>
<organism evidence="1 2">
    <name type="scientific">Parageobacillus galactosidasius</name>
    <dbReference type="NCBI Taxonomy" id="883812"/>
    <lineage>
        <taxon>Bacteria</taxon>
        <taxon>Bacillati</taxon>
        <taxon>Bacillota</taxon>
        <taxon>Bacilli</taxon>
        <taxon>Bacillales</taxon>
        <taxon>Anoxybacillaceae</taxon>
        <taxon>Parageobacillus</taxon>
    </lineage>
</organism>
<keyword evidence="2" id="KW-1185">Reference proteome</keyword>
<evidence type="ECO:0000313" key="2">
    <source>
        <dbReference type="Proteomes" id="UP000198394"/>
    </source>
</evidence>
<reference evidence="1 2" key="1">
    <citation type="submission" date="2017-04" db="EMBL/GenBank/DDBJ databases">
        <title>The genome sequence of Parageobacillus galactosidasius DSM 18751.</title>
        <authorList>
            <person name="Ramaloko W.T."/>
            <person name="Koen N."/>
            <person name="Polliack S."/>
            <person name="Aliyu H."/>
            <person name="Lebre P."/>
            <person name="Mohr T."/>
            <person name="Oswald F."/>
            <person name="Zwick M."/>
            <person name="Neumann A."/>
            <person name="Syldatk C."/>
            <person name="Cowan D."/>
            <person name="De Maayer P."/>
        </authorList>
    </citation>
    <scope>NUCLEOTIDE SEQUENCE [LARGE SCALE GENOMIC DNA]</scope>
    <source>
        <strain evidence="1 2">DSM 18751</strain>
    </source>
</reference>
<name>A0A226QR39_9BACL</name>
<evidence type="ECO:0000313" key="1">
    <source>
        <dbReference type="EMBL" id="OXB94931.1"/>
    </source>
</evidence>
<sequence>MTNILSQLDYYIERYESEVNVDERVKRADELLEEFQQKYSLDRFKTMTLSEYALGKGGETYSWWIEYYSDALGSIKGGNAKKHIIYYSKDKEEWIFPDQFTNELEAWEKLRSDFIQLIEQFGEGIDSSNLLYRSNMVKTKTLYLLSQSRFCGNFFGSLKTGVSHRLANHFFEFYP</sequence>
<dbReference type="AlphaFoldDB" id="A0A226QR39"/>
<gene>
    <name evidence="1" type="ORF">B9L23_08770</name>
</gene>